<name>A0A8S5V8W4_9CAUD</name>
<protein>
    <submittedName>
        <fullName evidence="1">Uncharacterized protein</fullName>
    </submittedName>
</protein>
<reference evidence="1" key="1">
    <citation type="journal article" date="2021" name="Proc. Natl. Acad. Sci. U.S.A.">
        <title>A Catalog of Tens of Thousands of Viruses from Human Metagenomes Reveals Hidden Associations with Chronic Diseases.</title>
        <authorList>
            <person name="Tisza M.J."/>
            <person name="Buck C.B."/>
        </authorList>
    </citation>
    <scope>NUCLEOTIDE SEQUENCE</scope>
    <source>
        <strain evidence="1">CtCpR1</strain>
    </source>
</reference>
<evidence type="ECO:0000313" key="1">
    <source>
        <dbReference type="EMBL" id="DAG03193.1"/>
    </source>
</evidence>
<sequence length="92" mass="10035">MNENFIKVTWQPEENGNPPTGFAVMAQGGVRGSMMAAAIVARSVVSVMEKQVGRERAKANLLGMIRLVLEQDDEVILSEGVTIALPRRVKPE</sequence>
<dbReference type="EMBL" id="BK016224">
    <property type="protein sequence ID" value="DAG03193.1"/>
    <property type="molecule type" value="Genomic_DNA"/>
</dbReference>
<accession>A0A8S5V8W4</accession>
<organism evidence="1">
    <name type="scientific">Caudovirales sp. ctCpR1</name>
    <dbReference type="NCBI Taxonomy" id="2825760"/>
    <lineage>
        <taxon>Viruses</taxon>
        <taxon>Duplodnaviria</taxon>
        <taxon>Heunggongvirae</taxon>
        <taxon>Uroviricota</taxon>
        <taxon>Caudoviricetes</taxon>
    </lineage>
</organism>
<proteinExistence type="predicted"/>